<dbReference type="AlphaFoldDB" id="A0A3N0CJF4"/>
<dbReference type="InterPro" id="IPR011712">
    <property type="entry name" value="Sig_transdc_His_kin_sub3_dim/P"/>
</dbReference>
<dbReference type="EC" id="2.7.13.3" evidence="2"/>
<keyword evidence="4" id="KW-0808">Transferase</keyword>
<evidence type="ECO:0000259" key="11">
    <source>
        <dbReference type="Pfam" id="PF07730"/>
    </source>
</evidence>
<dbReference type="EMBL" id="RJSE01000007">
    <property type="protein sequence ID" value="RNL63146.1"/>
    <property type="molecule type" value="Genomic_DNA"/>
</dbReference>
<evidence type="ECO:0000256" key="3">
    <source>
        <dbReference type="ARBA" id="ARBA00022553"/>
    </source>
</evidence>
<dbReference type="PANTHER" id="PTHR24421:SF10">
    <property type="entry name" value="NITRATE_NITRITE SENSOR PROTEIN NARQ"/>
    <property type="match status" value="1"/>
</dbReference>
<dbReference type="GO" id="GO:0046983">
    <property type="term" value="F:protein dimerization activity"/>
    <property type="evidence" value="ECO:0007669"/>
    <property type="project" value="InterPro"/>
</dbReference>
<comment type="caution">
    <text evidence="12">The sequence shown here is derived from an EMBL/GenBank/DDBJ whole genome shotgun (WGS) entry which is preliminary data.</text>
</comment>
<dbReference type="Proteomes" id="UP000267128">
    <property type="component" value="Unassembled WGS sequence"/>
</dbReference>
<feature type="transmembrane region" description="Helical" evidence="9">
    <location>
        <begin position="103"/>
        <end position="121"/>
    </location>
</feature>
<organism evidence="12 13">
    <name type="scientific">Nocardioides marmoriginsengisoli</name>
    <dbReference type="NCBI Taxonomy" id="661483"/>
    <lineage>
        <taxon>Bacteria</taxon>
        <taxon>Bacillati</taxon>
        <taxon>Actinomycetota</taxon>
        <taxon>Actinomycetes</taxon>
        <taxon>Propionibacteriales</taxon>
        <taxon>Nocardioidaceae</taxon>
        <taxon>Nocardioides</taxon>
    </lineage>
</organism>
<name>A0A3N0CJF4_9ACTN</name>
<comment type="catalytic activity">
    <reaction evidence="1">
        <text>ATP + protein L-histidine = ADP + protein N-phospho-L-histidine.</text>
        <dbReference type="EC" id="2.7.13.3"/>
    </reaction>
</comment>
<dbReference type="Gene3D" id="3.30.565.10">
    <property type="entry name" value="Histidine kinase-like ATPase, C-terminal domain"/>
    <property type="match status" value="1"/>
</dbReference>
<dbReference type="RefSeq" id="WP_123228438.1">
    <property type="nucleotide sequence ID" value="NZ_RJSE01000007.1"/>
</dbReference>
<sequence>MLQAVPENYNQPLTRWGHSWRTFLCLVISGVAWASVVARQWEDFQAWFWLDLGVGLASFVLVSFRRRWPVPVAAILSLTGLVSMTAAGPATLAVVSLATRRKLPSIILVSLLSIVCGQAYTHYQPAYSSEDPAWLSFAFLLLMTIAVAVFGMYIGSRRELVWTLRERAHQAESEQELRVSQARSGERERIAREMHDVLAHRISLVTMHAGALAYRTDLPPEQIRETAKLIQEKAHEALTDLRQVLGVLRDDGIGDRPQPTLCDLPALIEEAAGSGMRIDFASEIEDGTPPSDQIGRTIYRIVQEALTNARKHAVGSHVTVRIVGDEESGVTVTIRNGIRVGSLGMPTTPGAGLGLVGVRERAALAGGTLEVSRTADTFTLRCWLPWT</sequence>
<keyword evidence="9" id="KW-1133">Transmembrane helix</keyword>
<reference evidence="12 13" key="1">
    <citation type="submission" date="2018-11" db="EMBL/GenBank/DDBJ databases">
        <authorList>
            <person name="Li F."/>
        </authorList>
    </citation>
    <scope>NUCLEOTIDE SEQUENCE [LARGE SCALE GENOMIC DNA]</scope>
    <source>
        <strain evidence="12 13">Gsoil 097</strain>
    </source>
</reference>
<evidence type="ECO:0000256" key="6">
    <source>
        <dbReference type="ARBA" id="ARBA00022777"/>
    </source>
</evidence>
<evidence type="ECO:0000256" key="1">
    <source>
        <dbReference type="ARBA" id="ARBA00000085"/>
    </source>
</evidence>
<dbReference type="Pfam" id="PF02518">
    <property type="entry name" value="HATPase_c"/>
    <property type="match status" value="1"/>
</dbReference>
<evidence type="ECO:0000256" key="2">
    <source>
        <dbReference type="ARBA" id="ARBA00012438"/>
    </source>
</evidence>
<keyword evidence="3" id="KW-0597">Phosphoprotein</keyword>
<gene>
    <name evidence="12" type="ORF">EFK50_15675</name>
</gene>
<evidence type="ECO:0000256" key="9">
    <source>
        <dbReference type="SAM" id="Phobius"/>
    </source>
</evidence>
<keyword evidence="9" id="KW-0812">Transmembrane</keyword>
<feature type="domain" description="Histidine kinase/HSP90-like ATPase" evidence="10">
    <location>
        <begin position="296"/>
        <end position="384"/>
    </location>
</feature>
<accession>A0A3N0CJF4</accession>
<feature type="transmembrane region" description="Helical" evidence="9">
    <location>
        <begin position="70"/>
        <end position="96"/>
    </location>
</feature>
<dbReference type="GO" id="GO:0016020">
    <property type="term" value="C:membrane"/>
    <property type="evidence" value="ECO:0007669"/>
    <property type="project" value="InterPro"/>
</dbReference>
<proteinExistence type="predicted"/>
<evidence type="ECO:0000259" key="10">
    <source>
        <dbReference type="Pfam" id="PF02518"/>
    </source>
</evidence>
<dbReference type="GO" id="GO:0000155">
    <property type="term" value="F:phosphorelay sensor kinase activity"/>
    <property type="evidence" value="ECO:0007669"/>
    <property type="project" value="InterPro"/>
</dbReference>
<evidence type="ECO:0000313" key="12">
    <source>
        <dbReference type="EMBL" id="RNL63146.1"/>
    </source>
</evidence>
<dbReference type="CDD" id="cd16917">
    <property type="entry name" value="HATPase_UhpB-NarQ-NarX-like"/>
    <property type="match status" value="1"/>
</dbReference>
<dbReference type="Pfam" id="PF07730">
    <property type="entry name" value="HisKA_3"/>
    <property type="match status" value="1"/>
</dbReference>
<dbReference type="InterPro" id="IPR003594">
    <property type="entry name" value="HATPase_dom"/>
</dbReference>
<keyword evidence="9" id="KW-0472">Membrane</keyword>
<dbReference type="SUPFAM" id="SSF55874">
    <property type="entry name" value="ATPase domain of HSP90 chaperone/DNA topoisomerase II/histidine kinase"/>
    <property type="match status" value="1"/>
</dbReference>
<evidence type="ECO:0000256" key="7">
    <source>
        <dbReference type="ARBA" id="ARBA00022840"/>
    </source>
</evidence>
<evidence type="ECO:0000256" key="8">
    <source>
        <dbReference type="ARBA" id="ARBA00023012"/>
    </source>
</evidence>
<feature type="transmembrane region" description="Helical" evidence="9">
    <location>
        <begin position="46"/>
        <end position="64"/>
    </location>
</feature>
<evidence type="ECO:0000256" key="5">
    <source>
        <dbReference type="ARBA" id="ARBA00022741"/>
    </source>
</evidence>
<dbReference type="GO" id="GO:0005524">
    <property type="term" value="F:ATP binding"/>
    <property type="evidence" value="ECO:0007669"/>
    <property type="project" value="UniProtKB-KW"/>
</dbReference>
<dbReference type="PANTHER" id="PTHR24421">
    <property type="entry name" value="NITRATE/NITRITE SENSOR PROTEIN NARX-RELATED"/>
    <property type="match status" value="1"/>
</dbReference>
<keyword evidence="5" id="KW-0547">Nucleotide-binding</keyword>
<keyword evidence="6 12" id="KW-0418">Kinase</keyword>
<keyword evidence="13" id="KW-1185">Reference proteome</keyword>
<feature type="domain" description="Signal transduction histidine kinase subgroup 3 dimerisation and phosphoacceptor" evidence="11">
    <location>
        <begin position="186"/>
        <end position="251"/>
    </location>
</feature>
<evidence type="ECO:0000256" key="4">
    <source>
        <dbReference type="ARBA" id="ARBA00022679"/>
    </source>
</evidence>
<feature type="transmembrane region" description="Helical" evidence="9">
    <location>
        <begin position="20"/>
        <end position="39"/>
    </location>
</feature>
<dbReference type="InterPro" id="IPR036890">
    <property type="entry name" value="HATPase_C_sf"/>
</dbReference>
<dbReference type="InterPro" id="IPR050482">
    <property type="entry name" value="Sensor_HK_TwoCompSys"/>
</dbReference>
<keyword evidence="7" id="KW-0067">ATP-binding</keyword>
<evidence type="ECO:0000313" key="13">
    <source>
        <dbReference type="Proteomes" id="UP000267128"/>
    </source>
</evidence>
<feature type="transmembrane region" description="Helical" evidence="9">
    <location>
        <begin position="133"/>
        <end position="155"/>
    </location>
</feature>
<keyword evidence="8" id="KW-0902">Two-component regulatory system</keyword>
<dbReference type="OrthoDB" id="227596at2"/>
<dbReference type="Gene3D" id="1.20.5.1930">
    <property type="match status" value="1"/>
</dbReference>
<protein>
    <recommendedName>
        <fullName evidence="2">histidine kinase</fullName>
        <ecNumber evidence="2">2.7.13.3</ecNumber>
    </recommendedName>
</protein>